<feature type="compositionally biased region" description="Polar residues" evidence="1">
    <location>
        <begin position="189"/>
        <end position="198"/>
    </location>
</feature>
<proteinExistence type="predicted"/>
<sequence length="344" mass="39273">MPPSSKSSTPLGRCSLDSERRHLNRVSVSESAISLVKGIGRKEFRGSGDSTLVGDGETVDPEPTDRYADLRYVKNAEPGQHEKPTWKTRPVLVKRRVPPESVLVVPRPKTPLPPLNFPLILRPKETLPVYQPRQVSLRRCIEVLPRIPSLVRQRASKDNRTVSGSISRQMSMRQGLDAESSSFSSSSSRQMAQDQNRVSTREGTQRKLRRDARERPPQYSQRVRERSLHSGELGDVFGPDRQIIVKQSKNVVHEFRKRGSKARKSPQVVDGEIQVNQLRMPQNLKDMMRFQRPFERRLSRKDSPQLQPMKFDAEHLTETWTLYLRTCLEVTSLPAGQDRAQQVG</sequence>
<dbReference type="EMBL" id="JACVVK020000050">
    <property type="protein sequence ID" value="KAK7498543.1"/>
    <property type="molecule type" value="Genomic_DNA"/>
</dbReference>
<gene>
    <name evidence="2" type="ORF">BaRGS_00010203</name>
</gene>
<reference evidence="2 3" key="1">
    <citation type="journal article" date="2023" name="Sci. Data">
        <title>Genome assembly of the Korean intertidal mud-creeper Batillaria attramentaria.</title>
        <authorList>
            <person name="Patra A.K."/>
            <person name="Ho P.T."/>
            <person name="Jun S."/>
            <person name="Lee S.J."/>
            <person name="Kim Y."/>
            <person name="Won Y.J."/>
        </authorList>
    </citation>
    <scope>NUCLEOTIDE SEQUENCE [LARGE SCALE GENOMIC DNA]</scope>
    <source>
        <strain evidence="2">Wonlab-2016</strain>
    </source>
</reference>
<dbReference type="Proteomes" id="UP001519460">
    <property type="component" value="Unassembled WGS sequence"/>
</dbReference>
<comment type="caution">
    <text evidence="2">The sequence shown here is derived from an EMBL/GenBank/DDBJ whole genome shotgun (WGS) entry which is preliminary data.</text>
</comment>
<dbReference type="AlphaFoldDB" id="A0ABD0LHH3"/>
<evidence type="ECO:0000313" key="3">
    <source>
        <dbReference type="Proteomes" id="UP001519460"/>
    </source>
</evidence>
<feature type="compositionally biased region" description="Basic and acidic residues" evidence="1">
    <location>
        <begin position="199"/>
        <end position="227"/>
    </location>
</feature>
<accession>A0ABD0LHH3</accession>
<evidence type="ECO:0000256" key="1">
    <source>
        <dbReference type="SAM" id="MobiDB-lite"/>
    </source>
</evidence>
<evidence type="ECO:0000313" key="2">
    <source>
        <dbReference type="EMBL" id="KAK7498543.1"/>
    </source>
</evidence>
<organism evidence="2 3">
    <name type="scientific">Batillaria attramentaria</name>
    <dbReference type="NCBI Taxonomy" id="370345"/>
    <lineage>
        <taxon>Eukaryota</taxon>
        <taxon>Metazoa</taxon>
        <taxon>Spiralia</taxon>
        <taxon>Lophotrochozoa</taxon>
        <taxon>Mollusca</taxon>
        <taxon>Gastropoda</taxon>
        <taxon>Caenogastropoda</taxon>
        <taxon>Sorbeoconcha</taxon>
        <taxon>Cerithioidea</taxon>
        <taxon>Batillariidae</taxon>
        <taxon>Batillaria</taxon>
    </lineage>
</organism>
<feature type="compositionally biased region" description="Polar residues" evidence="1">
    <location>
        <begin position="161"/>
        <end position="172"/>
    </location>
</feature>
<name>A0ABD0LHH3_9CAEN</name>
<keyword evidence="3" id="KW-1185">Reference proteome</keyword>
<feature type="region of interest" description="Disordered" evidence="1">
    <location>
        <begin position="153"/>
        <end position="227"/>
    </location>
</feature>
<protein>
    <submittedName>
        <fullName evidence="2">Uncharacterized protein</fullName>
    </submittedName>
</protein>